<name>A0AAE1AAQ0_9GAST</name>
<evidence type="ECO:0000313" key="2">
    <source>
        <dbReference type="Proteomes" id="UP001283361"/>
    </source>
</evidence>
<evidence type="ECO:0000313" key="1">
    <source>
        <dbReference type="EMBL" id="KAK3783551.1"/>
    </source>
</evidence>
<organism evidence="1 2">
    <name type="scientific">Elysia crispata</name>
    <name type="common">lettuce slug</name>
    <dbReference type="NCBI Taxonomy" id="231223"/>
    <lineage>
        <taxon>Eukaryota</taxon>
        <taxon>Metazoa</taxon>
        <taxon>Spiralia</taxon>
        <taxon>Lophotrochozoa</taxon>
        <taxon>Mollusca</taxon>
        <taxon>Gastropoda</taxon>
        <taxon>Heterobranchia</taxon>
        <taxon>Euthyneura</taxon>
        <taxon>Panpulmonata</taxon>
        <taxon>Sacoglossa</taxon>
        <taxon>Placobranchoidea</taxon>
        <taxon>Plakobranchidae</taxon>
        <taxon>Elysia</taxon>
    </lineage>
</organism>
<sequence>MQPKTLLLGPGAFEYQRRGWRKFRSVVGSIDGDQLGRGKSLLNKRASTIQLTRSQETRGPAEWSADFHYLQDPPLASP</sequence>
<dbReference type="Proteomes" id="UP001283361">
    <property type="component" value="Unassembled WGS sequence"/>
</dbReference>
<reference evidence="1" key="1">
    <citation type="journal article" date="2023" name="G3 (Bethesda)">
        <title>A reference genome for the long-term kleptoplast-retaining sea slug Elysia crispata morphotype clarki.</title>
        <authorList>
            <person name="Eastman K.E."/>
            <person name="Pendleton A.L."/>
            <person name="Shaikh M.A."/>
            <person name="Suttiyut T."/>
            <person name="Ogas R."/>
            <person name="Tomko P."/>
            <person name="Gavelis G."/>
            <person name="Widhalm J.R."/>
            <person name="Wisecaver J.H."/>
        </authorList>
    </citation>
    <scope>NUCLEOTIDE SEQUENCE</scope>
    <source>
        <strain evidence="1">ECLA1</strain>
    </source>
</reference>
<gene>
    <name evidence="1" type="ORF">RRG08_017554</name>
</gene>
<dbReference type="EMBL" id="JAWDGP010002393">
    <property type="protein sequence ID" value="KAK3783551.1"/>
    <property type="molecule type" value="Genomic_DNA"/>
</dbReference>
<dbReference type="AlphaFoldDB" id="A0AAE1AAQ0"/>
<accession>A0AAE1AAQ0</accession>
<proteinExistence type="predicted"/>
<comment type="caution">
    <text evidence="1">The sequence shown here is derived from an EMBL/GenBank/DDBJ whole genome shotgun (WGS) entry which is preliminary data.</text>
</comment>
<keyword evidence="2" id="KW-1185">Reference proteome</keyword>
<protein>
    <submittedName>
        <fullName evidence="1">Uncharacterized protein</fullName>
    </submittedName>
</protein>